<keyword evidence="1 4" id="KW-0328">Glycosyltransferase</keyword>
<feature type="binding site" evidence="4">
    <location>
        <begin position="114"/>
        <end position="118"/>
    </location>
    <ligand>
        <name>substrate</name>
    </ligand>
</feature>
<evidence type="ECO:0000256" key="2">
    <source>
        <dbReference type="ARBA" id="ARBA00022679"/>
    </source>
</evidence>
<gene>
    <name evidence="4" type="primary">tgt</name>
    <name evidence="7" type="ORF">SAMN02745121_00418</name>
</gene>
<feature type="active site" description="Nucleophile" evidence="4">
    <location>
        <position position="290"/>
    </location>
</feature>
<evidence type="ECO:0000259" key="6">
    <source>
        <dbReference type="Pfam" id="PF01702"/>
    </source>
</evidence>
<dbReference type="STRING" id="54.SAMN02745121_00418"/>
<dbReference type="GO" id="GO:0046872">
    <property type="term" value="F:metal ion binding"/>
    <property type="evidence" value="ECO:0007669"/>
    <property type="project" value="UniProtKB-KW"/>
</dbReference>
<evidence type="ECO:0000313" key="8">
    <source>
        <dbReference type="Proteomes" id="UP000199400"/>
    </source>
</evidence>
<feature type="binding site" evidence="4">
    <location>
        <position position="168"/>
    </location>
    <ligand>
        <name>substrate</name>
    </ligand>
</feature>
<feature type="binding site" evidence="4">
    <location>
        <position position="328"/>
    </location>
    <ligand>
        <name>Zn(2+)</name>
        <dbReference type="ChEBI" id="CHEBI:29105"/>
    </ligand>
</feature>
<keyword evidence="8" id="KW-1185">Reference proteome</keyword>
<reference evidence="8" key="1">
    <citation type="submission" date="2016-10" db="EMBL/GenBank/DDBJ databases">
        <authorList>
            <person name="Varghese N."/>
            <person name="Submissions S."/>
        </authorList>
    </citation>
    <scope>NUCLEOTIDE SEQUENCE [LARGE SCALE GENOMIC DNA]</scope>
    <source>
        <strain evidence="8">ATCC 25963</strain>
    </source>
</reference>
<comment type="cofactor">
    <cofactor evidence="4">
        <name>Zn(2+)</name>
        <dbReference type="ChEBI" id="CHEBI:29105"/>
    </cofactor>
    <text evidence="4">Binds 1 zinc ion per subunit.</text>
</comment>
<feature type="binding site" evidence="4">
    <location>
        <position position="213"/>
    </location>
    <ligand>
        <name>substrate</name>
    </ligand>
</feature>
<dbReference type="InterPro" id="IPR002616">
    <property type="entry name" value="tRNA_ribo_trans-like"/>
</dbReference>
<dbReference type="InterPro" id="IPR004803">
    <property type="entry name" value="TGT"/>
</dbReference>
<feature type="region of interest" description="RNA binding" evidence="4">
    <location>
        <begin position="271"/>
        <end position="277"/>
    </location>
</feature>
<comment type="subunit">
    <text evidence="4">Homodimer. Within each dimer, one monomer is responsible for RNA recognition and catalysis, while the other monomer binds to the replacement base PreQ1.</text>
</comment>
<feature type="domain" description="tRNA-guanine(15) transglycosylase-like" evidence="6">
    <location>
        <begin position="37"/>
        <end position="388"/>
    </location>
</feature>
<feature type="binding site" evidence="4">
    <location>
        <position position="240"/>
    </location>
    <ligand>
        <name>substrate</name>
    </ligand>
</feature>
<dbReference type="Proteomes" id="UP000199400">
    <property type="component" value="Unassembled WGS sequence"/>
</dbReference>
<dbReference type="HAMAP" id="MF_00168">
    <property type="entry name" value="Q_tRNA_Tgt"/>
    <property type="match status" value="1"/>
</dbReference>
<feature type="binding site" evidence="4">
    <location>
        <position position="333"/>
    </location>
    <ligand>
        <name>Zn(2+)</name>
        <dbReference type="ChEBI" id="CHEBI:29105"/>
    </ligand>
</feature>
<keyword evidence="4" id="KW-0479">Metal-binding</keyword>
<dbReference type="InterPro" id="IPR050076">
    <property type="entry name" value="ArchSynthase1/Queuine_TRR"/>
</dbReference>
<dbReference type="NCBIfam" id="TIGR00430">
    <property type="entry name" value="Q_tRNA_tgt"/>
    <property type="match status" value="1"/>
</dbReference>
<evidence type="ECO:0000256" key="3">
    <source>
        <dbReference type="ARBA" id="ARBA00022694"/>
    </source>
</evidence>
<keyword evidence="4" id="KW-0862">Zinc</keyword>
<dbReference type="RefSeq" id="WP_096334339.1">
    <property type="nucleotide sequence ID" value="NZ_FOMX01000002.1"/>
</dbReference>
<dbReference type="InterPro" id="IPR036511">
    <property type="entry name" value="TGT-like_sf"/>
</dbReference>
<feature type="binding site" evidence="4">
    <location>
        <position position="359"/>
    </location>
    <ligand>
        <name>Zn(2+)</name>
        <dbReference type="ChEBI" id="CHEBI:29105"/>
    </ligand>
</feature>
<feature type="compositionally biased region" description="Basic and acidic residues" evidence="5">
    <location>
        <begin position="1"/>
        <end position="11"/>
    </location>
</feature>
<dbReference type="EMBL" id="FOMX01000002">
    <property type="protein sequence ID" value="SFD52332.1"/>
    <property type="molecule type" value="Genomic_DNA"/>
</dbReference>
<dbReference type="GO" id="GO:0005829">
    <property type="term" value="C:cytosol"/>
    <property type="evidence" value="ECO:0007669"/>
    <property type="project" value="TreeGrafter"/>
</dbReference>
<dbReference type="NCBIfam" id="TIGR00449">
    <property type="entry name" value="tgt_general"/>
    <property type="match status" value="1"/>
</dbReference>
<dbReference type="EC" id="2.4.2.29" evidence="4"/>
<keyword evidence="2 4" id="KW-0808">Transferase</keyword>
<evidence type="ECO:0000256" key="5">
    <source>
        <dbReference type="SAM" id="MobiDB-lite"/>
    </source>
</evidence>
<dbReference type="PANTHER" id="PTHR46499">
    <property type="entry name" value="QUEUINE TRNA-RIBOSYLTRANSFERASE"/>
    <property type="match status" value="1"/>
</dbReference>
<dbReference type="OrthoDB" id="9805417at2"/>
<feature type="region of interest" description="Disordered" evidence="5">
    <location>
        <begin position="1"/>
        <end position="24"/>
    </location>
</feature>
<dbReference type="PANTHER" id="PTHR46499:SF1">
    <property type="entry name" value="QUEUINE TRNA-RIBOSYLTRANSFERASE"/>
    <property type="match status" value="1"/>
</dbReference>
<name>A0A1I1T118_9BACT</name>
<evidence type="ECO:0000313" key="7">
    <source>
        <dbReference type="EMBL" id="SFD52332.1"/>
    </source>
</evidence>
<comment type="function">
    <text evidence="4">Catalyzes the base-exchange of a guanine (G) residue with the queuine precursor 7-aminomethyl-7-deazaguanine (PreQ1) at position 34 (anticodon wobble position) in tRNAs with GU(N) anticodons (tRNA-Asp, -Asn, -His and -Tyr). Catalysis occurs through a double-displacement mechanism. The nucleophile active site attacks the C1' of nucleotide 34 to detach the guanine base from the RNA, forming a covalent enzyme-RNA intermediate. The proton acceptor active site deprotonates the incoming PreQ1, allowing a nucleophilic attack on the C1' of the ribose to form the product. After dissociation, two additional enzymatic reactions on the tRNA convert PreQ1 to queuine (Q), resulting in the hypermodified nucleoside queuosine (7-(((4,5-cis-dihydroxy-2-cyclopenten-1-yl)amino)methyl)-7-deazaguanosine).</text>
</comment>
<dbReference type="SUPFAM" id="SSF51713">
    <property type="entry name" value="tRNA-guanine transglycosylase"/>
    <property type="match status" value="1"/>
</dbReference>
<comment type="pathway">
    <text evidence="4">tRNA modification; tRNA-queuosine biosynthesis.</text>
</comment>
<evidence type="ECO:0000256" key="1">
    <source>
        <dbReference type="ARBA" id="ARBA00022676"/>
    </source>
</evidence>
<feature type="region of interest" description="RNA binding; important for wobble base 34 recognition" evidence="4">
    <location>
        <begin position="295"/>
        <end position="299"/>
    </location>
</feature>
<feature type="binding site" evidence="4">
    <location>
        <position position="330"/>
    </location>
    <ligand>
        <name>Zn(2+)</name>
        <dbReference type="ChEBI" id="CHEBI:29105"/>
    </ligand>
</feature>
<comment type="similarity">
    <text evidence="4">Belongs to the queuine tRNA-ribosyltransferase family.</text>
</comment>
<dbReference type="Pfam" id="PF01702">
    <property type="entry name" value="TGT"/>
    <property type="match status" value="1"/>
</dbReference>
<protein>
    <recommendedName>
        <fullName evidence="4">Queuine tRNA-ribosyltransferase</fullName>
        <ecNumber evidence="4">2.4.2.29</ecNumber>
    </recommendedName>
    <alternativeName>
        <fullName evidence="4">Guanine insertion enzyme</fullName>
    </alternativeName>
    <alternativeName>
        <fullName evidence="4">tRNA-guanine transglycosylase</fullName>
    </alternativeName>
</protein>
<feature type="active site" description="Proton acceptor" evidence="4">
    <location>
        <position position="114"/>
    </location>
</feature>
<dbReference type="GO" id="GO:0008479">
    <property type="term" value="F:tRNA-guanosine(34) queuine transglycosylase activity"/>
    <property type="evidence" value="ECO:0007669"/>
    <property type="project" value="UniProtKB-UniRule"/>
</dbReference>
<keyword evidence="3 4" id="KW-0819">tRNA processing</keyword>
<evidence type="ECO:0000256" key="4">
    <source>
        <dbReference type="HAMAP-Rule" id="MF_00168"/>
    </source>
</evidence>
<dbReference type="UniPathway" id="UPA00392"/>
<dbReference type="Gene3D" id="3.20.20.105">
    <property type="entry name" value="Queuine tRNA-ribosyltransferase-like"/>
    <property type="match status" value="1"/>
</dbReference>
<accession>A0A1I1T118</accession>
<sequence>MTTRADPRLDLSCETSGLQPRPPGTFEVLAQAPGSPARAGRLWTAHGPIDTPCFMPVGTYGAVKGLDADDLREVGAQIILGNSYHLGHRPGAARVAALGGLHRMMAWDRPILTDSGGFQVFSLRGLQKIDDAGVSYQTHFDGSRHRMTPESVLATQAALGSDICMILDHCPPADAEPALIRAAVDRSTRWAEEAARRRGEILQPGQLCFGIVQGGTNVALRREHLKALADLPFEGLALGGLSVGEPIPEMHATMAAIGPEMPQDRPRYVMGIGTPHDLLAAVSSGIDMFDCVMPTRHARNGQLFTFSGRLNIRQARFRDDDAPIDPACRCRCCARYSRAYLRHLHEQNEPLYGRLATIHNLYFYQQWVGALRRALRSGRFEALRGEFSSIISTVYAEGAGAEGDVDAAAAAAVAAPEPA</sequence>
<proteinExistence type="inferred from homology"/>
<dbReference type="AlphaFoldDB" id="A0A1I1T118"/>
<organism evidence="7 8">
    <name type="scientific">Nannocystis exedens</name>
    <dbReference type="NCBI Taxonomy" id="54"/>
    <lineage>
        <taxon>Bacteria</taxon>
        <taxon>Pseudomonadati</taxon>
        <taxon>Myxococcota</taxon>
        <taxon>Polyangia</taxon>
        <taxon>Nannocystales</taxon>
        <taxon>Nannocystaceae</taxon>
        <taxon>Nannocystis</taxon>
    </lineage>
</organism>
<comment type="catalytic activity">
    <reaction evidence="4">
        <text>7-aminomethyl-7-carbaguanine + guanosine(34) in tRNA = 7-aminomethyl-7-carbaguanosine(34) in tRNA + guanine</text>
        <dbReference type="Rhea" id="RHEA:24104"/>
        <dbReference type="Rhea" id="RHEA-COMP:10341"/>
        <dbReference type="Rhea" id="RHEA-COMP:10342"/>
        <dbReference type="ChEBI" id="CHEBI:16235"/>
        <dbReference type="ChEBI" id="CHEBI:58703"/>
        <dbReference type="ChEBI" id="CHEBI:74269"/>
        <dbReference type="ChEBI" id="CHEBI:82833"/>
        <dbReference type="EC" id="2.4.2.29"/>
    </reaction>
</comment>
<dbReference type="GO" id="GO:0008616">
    <property type="term" value="P:tRNA queuosine(34) biosynthetic process"/>
    <property type="evidence" value="ECO:0007669"/>
    <property type="project" value="UniProtKB-UniRule"/>
</dbReference>
<keyword evidence="4" id="KW-0671">Queuosine biosynthesis</keyword>